<keyword evidence="1" id="KW-0732">Signal</keyword>
<dbReference type="Proteomes" id="UP000035880">
    <property type="component" value="Chromosome 2R"/>
</dbReference>
<dbReference type="InterPro" id="IPR010512">
    <property type="entry name" value="DUF1091"/>
</dbReference>
<dbReference type="PANTHER" id="PTHR21112:SF0">
    <property type="entry name" value="CHEMOSENSORY PROTEIN A 29A-RELATED"/>
    <property type="match status" value="1"/>
</dbReference>
<evidence type="ECO:0000256" key="1">
    <source>
        <dbReference type="SAM" id="SignalP"/>
    </source>
</evidence>
<dbReference type="OrthoDB" id="8043478at2759"/>
<dbReference type="AlphaFoldDB" id="A0A0J9RFR3"/>
<organism evidence="2">
    <name type="scientific">Drosophila simulans</name>
    <name type="common">Fruit fly</name>
    <dbReference type="NCBI Taxonomy" id="7240"/>
    <lineage>
        <taxon>Eukaryota</taxon>
        <taxon>Metazoa</taxon>
        <taxon>Ecdysozoa</taxon>
        <taxon>Arthropoda</taxon>
        <taxon>Hexapoda</taxon>
        <taxon>Insecta</taxon>
        <taxon>Pterygota</taxon>
        <taxon>Neoptera</taxon>
        <taxon>Endopterygota</taxon>
        <taxon>Diptera</taxon>
        <taxon>Brachycera</taxon>
        <taxon>Muscomorpha</taxon>
        <taxon>Ephydroidea</taxon>
        <taxon>Drosophilidae</taxon>
        <taxon>Drosophila</taxon>
        <taxon>Sophophora</taxon>
    </lineage>
</organism>
<feature type="signal peptide" evidence="1">
    <location>
        <begin position="1"/>
        <end position="24"/>
    </location>
</feature>
<reference evidence="2" key="3">
    <citation type="submission" date="2015-04" db="EMBL/GenBank/DDBJ databases">
        <authorList>
            <consortium name="FlyBase"/>
        </authorList>
    </citation>
    <scope>NUCLEOTIDE SEQUENCE</scope>
    <source>
        <strain evidence="2">W501</strain>
    </source>
</reference>
<sequence length="191" mass="21775">MLPRLLLPIIGGVLILLIVDQCCGKRKWDYEPLSIETYSTDESMLKMVAKVERVGRGAYAISANIEFKYTPDDNTMVEAMAYRSTSGDENDYKIIPLSIPKQPYVEFMNNHYKDVVLPNLGGCSNLVKFDDKFEPPWPQDTYDTYVLDKCVANSDGFPDMVPEGYYKVNFTMMNPVDWGFILIVKITTKLV</sequence>
<dbReference type="Pfam" id="PF06477">
    <property type="entry name" value="DUF1091"/>
    <property type="match status" value="1"/>
</dbReference>
<name>A0A0J9RFR3_DROSI</name>
<reference evidence="2" key="2">
    <citation type="submission" date="2014-06" db="EMBL/GenBank/DDBJ databases">
        <authorList>
            <person name="Hu T."/>
            <person name="Eisen M.B."/>
            <person name="Thornton K.R."/>
            <person name="Andolfatto P."/>
        </authorList>
    </citation>
    <scope>NUCLEOTIDE SEQUENCE</scope>
    <source>
        <strain evidence="2">W501</strain>
    </source>
</reference>
<accession>A0A0J9RFR3</accession>
<proteinExistence type="predicted"/>
<protein>
    <submittedName>
        <fullName evidence="2">Uncharacterized protein</fullName>
    </submittedName>
</protein>
<gene>
    <name evidence="2" type="primary">Dsim\GD11356</name>
    <name evidence="2" type="ORF">Dsimw501_GD11356</name>
</gene>
<feature type="chain" id="PRO_5005321507" evidence="1">
    <location>
        <begin position="25"/>
        <end position="191"/>
    </location>
</feature>
<dbReference type="KEGG" id="dsi:Dsimw501_GD11356"/>
<evidence type="ECO:0000313" key="2">
    <source>
        <dbReference type="EMBL" id="KMY94797.1"/>
    </source>
</evidence>
<reference evidence="2" key="1">
    <citation type="journal article" date="2013" name="Genome Res.">
        <title>A second-generation assembly of the Drosophila simulans genome provides new insights into patterns of lineage-specific divergence.</title>
        <authorList>
            <person name="Hu T.T."/>
            <person name="Eisen M.B."/>
            <person name="Thornton K.R."/>
            <person name="Andolfatto P."/>
        </authorList>
    </citation>
    <scope>NUCLEOTIDE SEQUENCE [LARGE SCALE GENOMIC DNA]</scope>
    <source>
        <strain evidence="2">W501</strain>
    </source>
</reference>
<dbReference type="EMBL" id="CM002911">
    <property type="protein sequence ID" value="KMY94797.1"/>
    <property type="molecule type" value="Genomic_DNA"/>
</dbReference>
<dbReference type="Bgee" id="FBgn0183105">
    <property type="expression patterns" value="Expressed in adult organism and 3 other cell types or tissues"/>
</dbReference>
<dbReference type="PANTHER" id="PTHR21112">
    <property type="entry name" value="CHEMOSENSORY PROTEIN A 29A-RELATED"/>
    <property type="match status" value="1"/>
</dbReference>